<organism evidence="2 3">
    <name type="scientific">Pleurodeles waltl</name>
    <name type="common">Iberian ribbed newt</name>
    <dbReference type="NCBI Taxonomy" id="8319"/>
    <lineage>
        <taxon>Eukaryota</taxon>
        <taxon>Metazoa</taxon>
        <taxon>Chordata</taxon>
        <taxon>Craniata</taxon>
        <taxon>Vertebrata</taxon>
        <taxon>Euteleostomi</taxon>
        <taxon>Amphibia</taxon>
        <taxon>Batrachia</taxon>
        <taxon>Caudata</taxon>
        <taxon>Salamandroidea</taxon>
        <taxon>Salamandridae</taxon>
        <taxon>Pleurodelinae</taxon>
        <taxon>Pleurodeles</taxon>
    </lineage>
</organism>
<evidence type="ECO:0000256" key="1">
    <source>
        <dbReference type="SAM" id="MobiDB-lite"/>
    </source>
</evidence>
<keyword evidence="3" id="KW-1185">Reference proteome</keyword>
<protein>
    <submittedName>
        <fullName evidence="2">Uncharacterized protein</fullName>
    </submittedName>
</protein>
<proteinExistence type="predicted"/>
<dbReference type="AlphaFoldDB" id="A0AAV7NZY4"/>
<accession>A0AAV7NZY4</accession>
<evidence type="ECO:0000313" key="2">
    <source>
        <dbReference type="EMBL" id="KAJ1118918.1"/>
    </source>
</evidence>
<sequence length="232" mass="24239">MTSVSLRVSVCDRFLDTTAVPVRGTRLGVSLRALCVAAPNVSAGRGGRSQPVDPLGGPRRSVGVQVPLRCVLALCGPRLGENNVEGPAPGPGAGAFEVWTREGWGPARAQRRSGQKGCPGRMSGAPHTGRRAALVLCASPCLRAVLPGRGQVGCCCAPAAAPQPRSPPYGRAAARAPQLRIPQRPYGRTKRGSPAAVCAPHPPRPGRFGFRSGRRLRLVSPDPLDHFRASCS</sequence>
<comment type="caution">
    <text evidence="2">The sequence shown here is derived from an EMBL/GenBank/DDBJ whole genome shotgun (WGS) entry which is preliminary data.</text>
</comment>
<gene>
    <name evidence="2" type="ORF">NDU88_007105</name>
</gene>
<feature type="region of interest" description="Disordered" evidence="1">
    <location>
        <begin position="184"/>
        <end position="211"/>
    </location>
</feature>
<name>A0AAV7NZY4_PLEWA</name>
<dbReference type="EMBL" id="JANPWB010000012">
    <property type="protein sequence ID" value="KAJ1118918.1"/>
    <property type="molecule type" value="Genomic_DNA"/>
</dbReference>
<evidence type="ECO:0000313" key="3">
    <source>
        <dbReference type="Proteomes" id="UP001066276"/>
    </source>
</evidence>
<dbReference type="Proteomes" id="UP001066276">
    <property type="component" value="Chromosome 8"/>
</dbReference>
<reference evidence="2" key="1">
    <citation type="journal article" date="2022" name="bioRxiv">
        <title>Sequencing and chromosome-scale assembly of the giantPleurodeles waltlgenome.</title>
        <authorList>
            <person name="Brown T."/>
            <person name="Elewa A."/>
            <person name="Iarovenko S."/>
            <person name="Subramanian E."/>
            <person name="Araus A.J."/>
            <person name="Petzold A."/>
            <person name="Susuki M."/>
            <person name="Suzuki K.-i.T."/>
            <person name="Hayashi T."/>
            <person name="Toyoda A."/>
            <person name="Oliveira C."/>
            <person name="Osipova E."/>
            <person name="Leigh N.D."/>
            <person name="Simon A."/>
            <person name="Yun M.H."/>
        </authorList>
    </citation>
    <scope>NUCLEOTIDE SEQUENCE</scope>
    <source>
        <strain evidence="2">20211129_DDA</strain>
        <tissue evidence="2">Liver</tissue>
    </source>
</reference>